<protein>
    <submittedName>
        <fullName evidence="1">Uncharacterized protein</fullName>
    </submittedName>
</protein>
<dbReference type="AlphaFoldDB" id="A0A8J7CXD6"/>
<dbReference type="EMBL" id="JADEXS010000070">
    <property type="protein sequence ID" value="MBE9022278.1"/>
    <property type="molecule type" value="Genomic_DNA"/>
</dbReference>
<evidence type="ECO:0000313" key="1">
    <source>
        <dbReference type="EMBL" id="MBE9022278.1"/>
    </source>
</evidence>
<sequence length="55" mass="6572">MQSNLTHKPWAIVCTTETCKPEPFARYFNRFDAEQQLIFLRKKVPDAHFVLVFEE</sequence>
<gene>
    <name evidence="1" type="ORF">IQ276_07485</name>
</gene>
<name>A0A8J7CXD6_DESMC</name>
<proteinExistence type="predicted"/>
<evidence type="ECO:0000313" key="2">
    <source>
        <dbReference type="Proteomes" id="UP000622533"/>
    </source>
</evidence>
<dbReference type="Proteomes" id="UP000622533">
    <property type="component" value="Unassembled WGS sequence"/>
</dbReference>
<organism evidence="1 2">
    <name type="scientific">Desmonostoc muscorum LEGE 12446</name>
    <dbReference type="NCBI Taxonomy" id="1828758"/>
    <lineage>
        <taxon>Bacteria</taxon>
        <taxon>Bacillati</taxon>
        <taxon>Cyanobacteriota</taxon>
        <taxon>Cyanophyceae</taxon>
        <taxon>Nostocales</taxon>
        <taxon>Nostocaceae</taxon>
        <taxon>Desmonostoc</taxon>
    </lineage>
</organism>
<keyword evidence="2" id="KW-1185">Reference proteome</keyword>
<accession>A0A8J7CXD6</accession>
<reference evidence="1" key="1">
    <citation type="submission" date="2020-10" db="EMBL/GenBank/DDBJ databases">
        <authorList>
            <person name="Castelo-Branco R."/>
            <person name="Eusebio N."/>
            <person name="Adriana R."/>
            <person name="Vieira A."/>
            <person name="Brugerolle De Fraissinette N."/>
            <person name="Rezende De Castro R."/>
            <person name="Schneider M.P."/>
            <person name="Vasconcelos V."/>
            <person name="Leao P.N."/>
        </authorList>
    </citation>
    <scope>NUCLEOTIDE SEQUENCE</scope>
    <source>
        <strain evidence="1">LEGE 12446</strain>
    </source>
</reference>
<comment type="caution">
    <text evidence="1">The sequence shown here is derived from an EMBL/GenBank/DDBJ whole genome shotgun (WGS) entry which is preliminary data.</text>
</comment>
<dbReference type="RefSeq" id="WP_193914860.1">
    <property type="nucleotide sequence ID" value="NZ_JADEXS020000001.1"/>
</dbReference>